<evidence type="ECO:0000256" key="10">
    <source>
        <dbReference type="HAMAP-Rule" id="MF_00185"/>
    </source>
</evidence>
<comment type="function">
    <text evidence="2 10 12">Catalyzes the transfer of a dimethylallyl group onto the adenine at position 37 in tRNAs that read codons beginning with uridine, leading to the formation of N6-(dimethylallyl)adenosine (i(6)A).</text>
</comment>
<evidence type="ECO:0000256" key="7">
    <source>
        <dbReference type="ARBA" id="ARBA00022840"/>
    </source>
</evidence>
<gene>
    <name evidence="10" type="primary">miaA</name>
    <name evidence="14" type="ORF">C3E78_11085</name>
</gene>
<comment type="subunit">
    <text evidence="10">Monomer.</text>
</comment>
<dbReference type="GO" id="GO:0005524">
    <property type="term" value="F:ATP binding"/>
    <property type="evidence" value="ECO:0007669"/>
    <property type="project" value="UniProtKB-UniRule"/>
</dbReference>
<feature type="site" description="Interaction with substrate tRNA" evidence="10">
    <location>
        <position position="104"/>
    </location>
</feature>
<keyword evidence="7 10" id="KW-0067">ATP-binding</keyword>
<evidence type="ECO:0000256" key="2">
    <source>
        <dbReference type="ARBA" id="ARBA00003213"/>
    </source>
</evidence>
<feature type="site" description="Interaction with substrate tRNA" evidence="10">
    <location>
        <position position="125"/>
    </location>
</feature>
<evidence type="ECO:0000256" key="12">
    <source>
        <dbReference type="RuleBase" id="RU003784"/>
    </source>
</evidence>
<evidence type="ECO:0000256" key="9">
    <source>
        <dbReference type="ARBA" id="ARBA00049563"/>
    </source>
</evidence>
<evidence type="ECO:0000256" key="8">
    <source>
        <dbReference type="ARBA" id="ARBA00022842"/>
    </source>
</evidence>
<dbReference type="GO" id="GO:0052381">
    <property type="term" value="F:tRNA dimethylallyltransferase activity"/>
    <property type="evidence" value="ECO:0007669"/>
    <property type="project" value="UniProtKB-UniRule"/>
</dbReference>
<dbReference type="RefSeq" id="WP_108578345.1">
    <property type="nucleotide sequence ID" value="NZ_CP026952.1"/>
</dbReference>
<feature type="region of interest" description="Interaction with substrate tRNA" evidence="10">
    <location>
        <begin position="38"/>
        <end position="41"/>
    </location>
</feature>
<comment type="similarity">
    <text evidence="3 10 13">Belongs to the IPP transferase family.</text>
</comment>
<sequence>MSVPERVVAVVGPTASGKSSLAVQVARRLGRAEVVNVDSMQLYRGMDVGTAKPSQAERGGVVHHLFDVLDVSETASVAEFQGWARAAIADCHARGVTPVLVGGSALYVRAVLDRLEFPGTDPAVRSRWAAALESRGAEALHGELARLDPAAAEQIQPSNDRRLVRALEVIELTGEPFPATMPGHESIYDGLVMLGLDVPRDVLDRRLAQRVDVMWADGFVDEVRRLLPLGLAEGRTASRALGYQQILAFLRGEMTEDEAREATVTGTRKFARRQDRLFRKDPRIHWLPYDAEDLVDRAMEQVRGAVSE</sequence>
<dbReference type="PANTHER" id="PTHR11088:SF60">
    <property type="entry name" value="TRNA DIMETHYLALLYLTRANSFERASE"/>
    <property type="match status" value="1"/>
</dbReference>
<dbReference type="PANTHER" id="PTHR11088">
    <property type="entry name" value="TRNA DIMETHYLALLYLTRANSFERASE"/>
    <property type="match status" value="1"/>
</dbReference>
<dbReference type="EMBL" id="CP026952">
    <property type="protein sequence ID" value="AWB92701.1"/>
    <property type="molecule type" value="Genomic_DNA"/>
</dbReference>
<keyword evidence="8 10" id="KW-0460">Magnesium</keyword>
<dbReference type="AlphaFoldDB" id="A0A2S0WN12"/>
<dbReference type="OrthoDB" id="9776390at2"/>
<dbReference type="SUPFAM" id="SSF52540">
    <property type="entry name" value="P-loop containing nucleoside triphosphate hydrolases"/>
    <property type="match status" value="2"/>
</dbReference>
<dbReference type="KEGG" id="aez:C3E78_11085"/>
<organism evidence="14 15">
    <name type="scientific">Aeromicrobium chenweiae</name>
    <dbReference type="NCBI Taxonomy" id="2079793"/>
    <lineage>
        <taxon>Bacteria</taxon>
        <taxon>Bacillati</taxon>
        <taxon>Actinomycetota</taxon>
        <taxon>Actinomycetes</taxon>
        <taxon>Propionibacteriales</taxon>
        <taxon>Nocardioidaceae</taxon>
        <taxon>Aeromicrobium</taxon>
    </lineage>
</organism>
<feature type="binding site" evidence="10">
    <location>
        <begin position="12"/>
        <end position="19"/>
    </location>
    <ligand>
        <name>ATP</name>
        <dbReference type="ChEBI" id="CHEBI:30616"/>
    </ligand>
</feature>
<comment type="cofactor">
    <cofactor evidence="1 10">
        <name>Mg(2+)</name>
        <dbReference type="ChEBI" id="CHEBI:18420"/>
    </cofactor>
</comment>
<evidence type="ECO:0000313" key="15">
    <source>
        <dbReference type="Proteomes" id="UP000244384"/>
    </source>
</evidence>
<dbReference type="Proteomes" id="UP000244384">
    <property type="component" value="Chromosome"/>
</dbReference>
<accession>A0A5F2EWV0</accession>
<dbReference type="EC" id="2.5.1.75" evidence="10"/>
<protein>
    <recommendedName>
        <fullName evidence="10">tRNA dimethylallyltransferase</fullName>
        <ecNumber evidence="10">2.5.1.75</ecNumber>
    </recommendedName>
    <alternativeName>
        <fullName evidence="10">Dimethylallyl diphosphate:tRNA dimethylallyltransferase</fullName>
        <shortName evidence="10">DMAPP:tRNA dimethylallyltransferase</shortName>
        <shortName evidence="10">DMATase</shortName>
    </alternativeName>
    <alternativeName>
        <fullName evidence="10">Isopentenyl-diphosphate:tRNA isopentenyltransferase</fullName>
        <shortName evidence="10">IPP transferase</shortName>
        <shortName evidence="10">IPPT</shortName>
        <shortName evidence="10">IPTase</shortName>
    </alternativeName>
</protein>
<accession>A0A2S0WN12</accession>
<dbReference type="Gene3D" id="3.40.50.300">
    <property type="entry name" value="P-loop containing nucleotide triphosphate hydrolases"/>
    <property type="match status" value="1"/>
</dbReference>
<evidence type="ECO:0000256" key="13">
    <source>
        <dbReference type="RuleBase" id="RU003785"/>
    </source>
</evidence>
<evidence type="ECO:0000313" key="14">
    <source>
        <dbReference type="EMBL" id="AWB92701.1"/>
    </source>
</evidence>
<feature type="binding site" evidence="10">
    <location>
        <begin position="14"/>
        <end position="19"/>
    </location>
    <ligand>
        <name>substrate</name>
    </ligand>
</feature>
<dbReference type="InterPro" id="IPR018022">
    <property type="entry name" value="IPT"/>
</dbReference>
<dbReference type="HAMAP" id="MF_00185">
    <property type="entry name" value="IPP_trans"/>
    <property type="match status" value="1"/>
</dbReference>
<reference evidence="15" key="1">
    <citation type="submission" date="2018-01" db="EMBL/GenBank/DDBJ databases">
        <authorList>
            <person name="Li J."/>
        </authorList>
    </citation>
    <scope>NUCLEOTIDE SEQUENCE [LARGE SCALE GENOMIC DNA]</scope>
    <source>
        <strain evidence="15">592</strain>
    </source>
</reference>
<keyword evidence="4 10" id="KW-0808">Transferase</keyword>
<dbReference type="InterPro" id="IPR027417">
    <property type="entry name" value="P-loop_NTPase"/>
</dbReference>
<evidence type="ECO:0000256" key="4">
    <source>
        <dbReference type="ARBA" id="ARBA00022679"/>
    </source>
</evidence>
<evidence type="ECO:0000256" key="5">
    <source>
        <dbReference type="ARBA" id="ARBA00022694"/>
    </source>
</evidence>
<dbReference type="Pfam" id="PF01715">
    <property type="entry name" value="IPPT"/>
    <property type="match status" value="1"/>
</dbReference>
<keyword evidence="15" id="KW-1185">Reference proteome</keyword>
<comment type="caution">
    <text evidence="10">Lacks conserved residue(s) required for the propagation of feature annotation.</text>
</comment>
<keyword evidence="6 10" id="KW-0547">Nucleotide-binding</keyword>
<dbReference type="Gene3D" id="1.10.20.140">
    <property type="match status" value="1"/>
</dbReference>
<dbReference type="GO" id="GO:0006400">
    <property type="term" value="P:tRNA modification"/>
    <property type="evidence" value="ECO:0007669"/>
    <property type="project" value="TreeGrafter"/>
</dbReference>
<keyword evidence="5 10" id="KW-0819">tRNA processing</keyword>
<comment type="catalytic activity">
    <reaction evidence="9 10 11">
        <text>adenosine(37) in tRNA + dimethylallyl diphosphate = N(6)-dimethylallyladenosine(37) in tRNA + diphosphate</text>
        <dbReference type="Rhea" id="RHEA:26482"/>
        <dbReference type="Rhea" id="RHEA-COMP:10162"/>
        <dbReference type="Rhea" id="RHEA-COMP:10375"/>
        <dbReference type="ChEBI" id="CHEBI:33019"/>
        <dbReference type="ChEBI" id="CHEBI:57623"/>
        <dbReference type="ChEBI" id="CHEBI:74411"/>
        <dbReference type="ChEBI" id="CHEBI:74415"/>
        <dbReference type="EC" id="2.5.1.75"/>
    </reaction>
</comment>
<evidence type="ECO:0000256" key="11">
    <source>
        <dbReference type="RuleBase" id="RU003783"/>
    </source>
</evidence>
<name>A0A2S0WN12_9ACTN</name>
<evidence type="ECO:0000256" key="1">
    <source>
        <dbReference type="ARBA" id="ARBA00001946"/>
    </source>
</evidence>
<proteinExistence type="inferred from homology"/>
<evidence type="ECO:0000256" key="6">
    <source>
        <dbReference type="ARBA" id="ARBA00022741"/>
    </source>
</evidence>
<dbReference type="NCBIfam" id="TIGR00174">
    <property type="entry name" value="miaA"/>
    <property type="match status" value="1"/>
</dbReference>
<dbReference type="FunFam" id="1.10.20.140:FF:000001">
    <property type="entry name" value="tRNA dimethylallyltransferase"/>
    <property type="match status" value="1"/>
</dbReference>
<dbReference type="InterPro" id="IPR039657">
    <property type="entry name" value="Dimethylallyltransferase"/>
</dbReference>
<evidence type="ECO:0000256" key="3">
    <source>
        <dbReference type="ARBA" id="ARBA00005842"/>
    </source>
</evidence>